<evidence type="ECO:0000256" key="8">
    <source>
        <dbReference type="SAM" id="MobiDB-lite"/>
    </source>
</evidence>
<dbReference type="InterPro" id="IPR036116">
    <property type="entry name" value="FN3_sf"/>
</dbReference>
<keyword evidence="7" id="KW-0325">Glycoprotein</keyword>
<dbReference type="InterPro" id="IPR013783">
    <property type="entry name" value="Ig-like_fold"/>
</dbReference>
<reference evidence="12 13" key="1">
    <citation type="journal article" date="2021" name="G3 (Bethesda)">
        <title>Improved contiguity of the threespine stickleback genome using long-read sequencing.</title>
        <authorList>
            <person name="Nath S."/>
            <person name="Shaw D.E."/>
            <person name="White M.A."/>
        </authorList>
    </citation>
    <scope>NUCLEOTIDE SEQUENCE [LARGE SCALE GENOMIC DNA]</scope>
    <source>
        <strain evidence="12 13">Lake Benthic</strain>
    </source>
</reference>
<keyword evidence="3 10" id="KW-0732">Signal</keyword>
<feature type="signal peptide" evidence="10">
    <location>
        <begin position="1"/>
        <end position="33"/>
    </location>
</feature>
<evidence type="ECO:0000256" key="9">
    <source>
        <dbReference type="SAM" id="Phobius"/>
    </source>
</evidence>
<proteinExistence type="predicted"/>
<evidence type="ECO:0000256" key="4">
    <source>
        <dbReference type="ARBA" id="ARBA00022989"/>
    </source>
</evidence>
<dbReference type="PANTHER" id="PTHR23037">
    <property type="entry name" value="CYTOKINE RECEPTOR"/>
    <property type="match status" value="1"/>
</dbReference>
<feature type="compositionally biased region" description="Polar residues" evidence="8">
    <location>
        <begin position="479"/>
        <end position="488"/>
    </location>
</feature>
<keyword evidence="6" id="KW-0675">Receptor</keyword>
<dbReference type="Bgee" id="ENSGACG00000016298">
    <property type="expression patterns" value="Expressed in testis and 13 other cell types or tissues"/>
</dbReference>
<reference evidence="12" key="3">
    <citation type="submission" date="2025-09" db="UniProtKB">
        <authorList>
            <consortium name="Ensembl"/>
        </authorList>
    </citation>
    <scope>IDENTIFICATION</scope>
</reference>
<protein>
    <recommendedName>
        <fullName evidence="11">Fibronectin type-III domain-containing protein</fullName>
    </recommendedName>
</protein>
<dbReference type="Proteomes" id="UP000007635">
    <property type="component" value="Chromosome II"/>
</dbReference>
<dbReference type="PANTHER" id="PTHR23037:SF42">
    <property type="entry name" value="CYTOKINE RECEPTOR COMMON SUBUNIT GAMMA ISOFORM X1-RELATED"/>
    <property type="match status" value="1"/>
</dbReference>
<evidence type="ECO:0000256" key="3">
    <source>
        <dbReference type="ARBA" id="ARBA00022729"/>
    </source>
</evidence>
<accession>G3PV66</accession>
<feature type="compositionally biased region" description="Low complexity" evidence="8">
    <location>
        <begin position="311"/>
        <end position="326"/>
    </location>
</feature>
<keyword evidence="13" id="KW-1185">Reference proteome</keyword>
<evidence type="ECO:0000313" key="12">
    <source>
        <dbReference type="Ensembl" id="ENSGACP00000021503.2"/>
    </source>
</evidence>
<evidence type="ECO:0000259" key="11">
    <source>
        <dbReference type="PROSITE" id="PS50853"/>
    </source>
</evidence>
<feature type="transmembrane region" description="Helical" evidence="9">
    <location>
        <begin position="227"/>
        <end position="250"/>
    </location>
</feature>
<keyword evidence="5 9" id="KW-0472">Membrane</keyword>
<dbReference type="GO" id="GO:0004896">
    <property type="term" value="F:cytokine receptor activity"/>
    <property type="evidence" value="ECO:0007669"/>
    <property type="project" value="TreeGrafter"/>
</dbReference>
<dbReference type="eggNOG" id="ENOG502S3ZF">
    <property type="taxonomic scope" value="Eukaryota"/>
</dbReference>
<evidence type="ECO:0000256" key="10">
    <source>
        <dbReference type="SAM" id="SignalP"/>
    </source>
</evidence>
<evidence type="ECO:0000256" key="7">
    <source>
        <dbReference type="ARBA" id="ARBA00023180"/>
    </source>
</evidence>
<comment type="subcellular location">
    <subcellularLocation>
        <location evidence="1">Membrane</location>
        <topology evidence="1">Single-pass type I membrane protein</topology>
    </subcellularLocation>
</comment>
<dbReference type="AlphaFoldDB" id="G3PV66"/>
<dbReference type="InParanoid" id="G3PV66"/>
<keyword evidence="4 9" id="KW-1133">Transmembrane helix</keyword>
<feature type="domain" description="Fibronectin type-III" evidence="11">
    <location>
        <begin position="121"/>
        <end position="225"/>
    </location>
</feature>
<dbReference type="STRING" id="69293.ENSGACP00000021503"/>
<dbReference type="GO" id="GO:0009897">
    <property type="term" value="C:external side of plasma membrane"/>
    <property type="evidence" value="ECO:0007669"/>
    <property type="project" value="TreeGrafter"/>
</dbReference>
<evidence type="ECO:0000256" key="6">
    <source>
        <dbReference type="ARBA" id="ARBA00023170"/>
    </source>
</evidence>
<dbReference type="Gene3D" id="2.60.40.10">
    <property type="entry name" value="Immunoglobulins"/>
    <property type="match status" value="1"/>
</dbReference>
<evidence type="ECO:0000256" key="5">
    <source>
        <dbReference type="ARBA" id="ARBA00023136"/>
    </source>
</evidence>
<organism evidence="12 13">
    <name type="scientific">Gasterosteus aculeatus aculeatus</name>
    <name type="common">three-spined stickleback</name>
    <dbReference type="NCBI Taxonomy" id="481459"/>
    <lineage>
        <taxon>Eukaryota</taxon>
        <taxon>Metazoa</taxon>
        <taxon>Chordata</taxon>
        <taxon>Craniata</taxon>
        <taxon>Vertebrata</taxon>
        <taxon>Euteleostomi</taxon>
        <taxon>Actinopterygii</taxon>
        <taxon>Neopterygii</taxon>
        <taxon>Teleostei</taxon>
        <taxon>Neoteleostei</taxon>
        <taxon>Acanthomorphata</taxon>
        <taxon>Eupercaria</taxon>
        <taxon>Perciformes</taxon>
        <taxon>Cottioidei</taxon>
        <taxon>Gasterosteales</taxon>
        <taxon>Gasterosteidae</taxon>
        <taxon>Gasterosteus</taxon>
    </lineage>
</organism>
<dbReference type="OMA" id="KGGHENT"/>
<evidence type="ECO:0000256" key="1">
    <source>
        <dbReference type="ARBA" id="ARBA00004479"/>
    </source>
</evidence>
<dbReference type="PROSITE" id="PS50853">
    <property type="entry name" value="FN3"/>
    <property type="match status" value="1"/>
</dbReference>
<dbReference type="InterPro" id="IPR003961">
    <property type="entry name" value="FN3_dom"/>
</dbReference>
<feature type="region of interest" description="Disordered" evidence="8">
    <location>
        <begin position="465"/>
        <end position="508"/>
    </location>
</feature>
<feature type="region of interest" description="Disordered" evidence="8">
    <location>
        <begin position="305"/>
        <end position="326"/>
    </location>
</feature>
<dbReference type="SUPFAM" id="SSF49265">
    <property type="entry name" value="Fibronectin type III"/>
    <property type="match status" value="1"/>
</dbReference>
<reference evidence="12" key="2">
    <citation type="submission" date="2025-08" db="UniProtKB">
        <authorList>
            <consortium name="Ensembl"/>
        </authorList>
    </citation>
    <scope>IDENTIFICATION</scope>
</reference>
<sequence>MGFKRRYLLFSLLCDRTSFLLLILGTIATDTSGQSLDCTNDFSVVTCQFNAQNCAEYSLTLQNKMALNENRTGPFIQCEDGRCCCSIEGGVMVFGDTHTATVWKGNKSLESKDFNVKLSIKPKAPTIRSVKESNGNFEVTWNTNMESFINITMKANLTYHKKGDREKQVSEFIKPSTKDGQNYFEILGRHLEPSTTYVVSVKSYTNFSGKFSESSKEMEFTTAMSPVVLPLTVIICLCLAAVLITAAIYVSYVKVKTKWWVVVSKCPNPKLGVIYPSTQKVLKPGTTNYSIVCVEPFVPDDNKSWLKKSPGNGSSGSLDQSSGISTGSSCISYPDTLPERDIITGVSDALKKALSNIVPFSTIEETNKDSGLSSAPYQPCQADDMSSGAVSLTNETYSIVIPSVPHQIPTNSSRVQTQLEISCDFAHHRRNIGTCVDPPAPSCLPINLPPGVPCPMPTDMSYQQCNADSGGGSYAEARSLSSTSSGTKETPGPTAGSNSFPPVEDDYQPFQNLASQPLMIFDESADKKVGHLNRYPEELFTAMPQCLSSPGVACLINDAQDGAPISLMPADPSSPLMSDPGYQRV</sequence>
<dbReference type="GeneTree" id="ENSGT00530000069547"/>
<feature type="chain" id="PRO_5043747011" description="Fibronectin type-III domain-containing protein" evidence="10">
    <location>
        <begin position="34"/>
        <end position="585"/>
    </location>
</feature>
<keyword evidence="2 9" id="KW-0812">Transmembrane</keyword>
<name>G3PV66_GASAC</name>
<evidence type="ECO:0000313" key="13">
    <source>
        <dbReference type="Proteomes" id="UP000007635"/>
    </source>
</evidence>
<dbReference type="Ensembl" id="ENSGACT00000021544.2">
    <property type="protein sequence ID" value="ENSGACP00000021503.2"/>
    <property type="gene ID" value="ENSGACG00000016298.2"/>
</dbReference>
<evidence type="ECO:0000256" key="2">
    <source>
        <dbReference type="ARBA" id="ARBA00022692"/>
    </source>
</evidence>